<dbReference type="AlphaFoldDB" id="A0A8D7AWX5"/>
<evidence type="ECO:0000313" key="7">
    <source>
        <dbReference type="EMBL" id="CAG1855436.1"/>
    </source>
</evidence>
<keyword evidence="3" id="KW-0862">Zinc</keyword>
<protein>
    <submittedName>
        <fullName evidence="7">(wild Malaysian banana) hypothetical protein</fullName>
    </submittedName>
</protein>
<dbReference type="SUPFAM" id="SSF103612">
    <property type="entry name" value="SBT domain"/>
    <property type="match status" value="1"/>
</dbReference>
<dbReference type="Pfam" id="PF03110">
    <property type="entry name" value="SBP"/>
    <property type="match status" value="1"/>
</dbReference>
<evidence type="ECO:0000256" key="2">
    <source>
        <dbReference type="ARBA" id="ARBA00022771"/>
    </source>
</evidence>
<dbReference type="PANTHER" id="PTHR31251:SF226">
    <property type="entry name" value="SQUAMOSA PROMOTER-BINDING-LIKE PROTEIN 6"/>
    <property type="match status" value="1"/>
</dbReference>
<evidence type="ECO:0000259" key="6">
    <source>
        <dbReference type="PROSITE" id="PS51141"/>
    </source>
</evidence>
<dbReference type="InterPro" id="IPR004333">
    <property type="entry name" value="SBP_dom"/>
</dbReference>
<feature type="compositionally biased region" description="Low complexity" evidence="5">
    <location>
        <begin position="8"/>
        <end position="19"/>
    </location>
</feature>
<feature type="region of interest" description="Disordered" evidence="5">
    <location>
        <begin position="1"/>
        <end position="38"/>
    </location>
</feature>
<dbReference type="InterPro" id="IPR036893">
    <property type="entry name" value="SBP_sf"/>
</dbReference>
<reference evidence="7" key="1">
    <citation type="submission" date="2021-03" db="EMBL/GenBank/DDBJ databases">
        <authorList>
            <consortium name="Genoscope - CEA"/>
            <person name="William W."/>
        </authorList>
    </citation>
    <scope>NUCLEOTIDE SEQUENCE</scope>
    <source>
        <strain evidence="7">Doubled-haploid Pahang</strain>
    </source>
</reference>
<name>A0A8D7AWX5_MUSAM</name>
<evidence type="ECO:0000256" key="4">
    <source>
        <dbReference type="PROSITE-ProRule" id="PRU00470"/>
    </source>
</evidence>
<evidence type="ECO:0000256" key="5">
    <source>
        <dbReference type="SAM" id="MobiDB-lite"/>
    </source>
</evidence>
<dbReference type="InterPro" id="IPR044817">
    <property type="entry name" value="SBP-like"/>
</dbReference>
<keyword evidence="2 4" id="KW-0863">Zinc-finger</keyword>
<organism evidence="7">
    <name type="scientific">Musa acuminata subsp. malaccensis</name>
    <name type="common">Wild banana</name>
    <name type="synonym">Musa malaccensis</name>
    <dbReference type="NCBI Taxonomy" id="214687"/>
    <lineage>
        <taxon>Eukaryota</taxon>
        <taxon>Viridiplantae</taxon>
        <taxon>Streptophyta</taxon>
        <taxon>Embryophyta</taxon>
        <taxon>Tracheophyta</taxon>
        <taxon>Spermatophyta</taxon>
        <taxon>Magnoliopsida</taxon>
        <taxon>Liliopsida</taxon>
        <taxon>Zingiberales</taxon>
        <taxon>Musaceae</taxon>
        <taxon>Musa</taxon>
    </lineage>
</organism>
<dbReference type="PANTHER" id="PTHR31251">
    <property type="entry name" value="SQUAMOSA PROMOTER-BINDING-LIKE PROTEIN 4"/>
    <property type="match status" value="1"/>
</dbReference>
<feature type="domain" description="SBP-type" evidence="6">
    <location>
        <begin position="60"/>
        <end position="138"/>
    </location>
</feature>
<accession>A0A8D7AWX5</accession>
<dbReference type="Gene3D" id="4.10.1100.10">
    <property type="entry name" value="Transcription factor, SBP-box domain"/>
    <property type="match status" value="1"/>
</dbReference>
<dbReference type="GO" id="GO:0005634">
    <property type="term" value="C:nucleus"/>
    <property type="evidence" value="ECO:0007669"/>
    <property type="project" value="InterPro"/>
</dbReference>
<evidence type="ECO:0000256" key="1">
    <source>
        <dbReference type="ARBA" id="ARBA00022723"/>
    </source>
</evidence>
<dbReference type="GO" id="GO:0008270">
    <property type="term" value="F:zinc ion binding"/>
    <property type="evidence" value="ECO:0007669"/>
    <property type="project" value="UniProtKB-KW"/>
</dbReference>
<keyword evidence="1" id="KW-0479">Metal-binding</keyword>
<dbReference type="PROSITE" id="PS51141">
    <property type="entry name" value="ZF_SBP"/>
    <property type="match status" value="1"/>
</dbReference>
<proteinExistence type="predicted"/>
<feature type="compositionally biased region" description="Polar residues" evidence="5">
    <location>
        <begin position="28"/>
        <end position="38"/>
    </location>
</feature>
<gene>
    <name evidence="7" type="ORF">GSMUA_52020.1</name>
</gene>
<evidence type="ECO:0000256" key="3">
    <source>
        <dbReference type="ARBA" id="ARBA00022833"/>
    </source>
</evidence>
<dbReference type="EMBL" id="HG996473">
    <property type="protein sequence ID" value="CAG1855436.1"/>
    <property type="molecule type" value="Genomic_DNA"/>
</dbReference>
<dbReference type="GO" id="GO:0003677">
    <property type="term" value="F:DNA binding"/>
    <property type="evidence" value="ECO:0007669"/>
    <property type="project" value="InterPro"/>
</dbReference>
<sequence>MDRDAEMSTGSVVAGSSSSDLGRYSGDSGPSNKWNYQPTVSTMAVSPPKTARAPAKGSHRVSCLVDGCTADLSKGREYHRRHKVCELHFKTPVLMVHWQQQRFCQQCSSRFQLVEEFDEASSNATPTALPSAGTEDSNLRTLLVSGRADDSEIDSQNIFHVAGEGFSEETSRNLSFSWLLHGFDDWLLLITVESRSLLSFMIRVHVRRNLDPSQVKLKSDCNDAIRPLDHQSRWLPSNQR</sequence>